<dbReference type="AlphaFoldDB" id="A0A816C7F7"/>
<evidence type="ECO:0000259" key="11">
    <source>
        <dbReference type="Pfam" id="PF07885"/>
    </source>
</evidence>
<dbReference type="Gene3D" id="1.10.287.70">
    <property type="match status" value="1"/>
</dbReference>
<dbReference type="PRINTS" id="PR01333">
    <property type="entry name" value="2POREKCHANEL"/>
</dbReference>
<feature type="transmembrane region" description="Helical" evidence="10">
    <location>
        <begin position="342"/>
        <end position="363"/>
    </location>
</feature>
<organism evidence="12 13">
    <name type="scientific">Adineta steineri</name>
    <dbReference type="NCBI Taxonomy" id="433720"/>
    <lineage>
        <taxon>Eukaryota</taxon>
        <taxon>Metazoa</taxon>
        <taxon>Spiralia</taxon>
        <taxon>Gnathifera</taxon>
        <taxon>Rotifera</taxon>
        <taxon>Eurotatoria</taxon>
        <taxon>Bdelloidea</taxon>
        <taxon>Adinetida</taxon>
        <taxon>Adinetidae</taxon>
        <taxon>Adineta</taxon>
    </lineage>
</organism>
<accession>A0A816C7F7</accession>
<dbReference type="GO" id="GO:0005886">
    <property type="term" value="C:plasma membrane"/>
    <property type="evidence" value="ECO:0007669"/>
    <property type="project" value="TreeGrafter"/>
</dbReference>
<comment type="subcellular location">
    <subcellularLocation>
        <location evidence="1">Membrane</location>
        <topology evidence="1">Multi-pass membrane protein</topology>
    </subcellularLocation>
</comment>
<dbReference type="GO" id="GO:0022841">
    <property type="term" value="F:potassium ion leak channel activity"/>
    <property type="evidence" value="ECO:0007669"/>
    <property type="project" value="TreeGrafter"/>
</dbReference>
<feature type="compositionally biased region" description="Polar residues" evidence="9">
    <location>
        <begin position="437"/>
        <end position="452"/>
    </location>
</feature>
<evidence type="ECO:0000256" key="9">
    <source>
        <dbReference type="SAM" id="MobiDB-lite"/>
    </source>
</evidence>
<evidence type="ECO:0000256" key="6">
    <source>
        <dbReference type="ARBA" id="ARBA00023136"/>
    </source>
</evidence>
<evidence type="ECO:0000256" key="3">
    <source>
        <dbReference type="ARBA" id="ARBA00022692"/>
    </source>
</evidence>
<keyword evidence="13" id="KW-1185">Reference proteome</keyword>
<dbReference type="PANTHER" id="PTHR11003">
    <property type="entry name" value="POTASSIUM CHANNEL, SUBFAMILY K"/>
    <property type="match status" value="1"/>
</dbReference>
<comment type="similarity">
    <text evidence="8">Belongs to the two pore domain potassium channel (TC 1.A.1.8) family.</text>
</comment>
<feature type="domain" description="Potassium channel" evidence="11">
    <location>
        <begin position="288"/>
        <end position="365"/>
    </location>
</feature>
<reference evidence="12" key="1">
    <citation type="submission" date="2021-02" db="EMBL/GenBank/DDBJ databases">
        <authorList>
            <person name="Nowell W R."/>
        </authorList>
    </citation>
    <scope>NUCLEOTIDE SEQUENCE</scope>
</reference>
<feature type="domain" description="Potassium channel" evidence="11">
    <location>
        <begin position="131"/>
        <end position="188"/>
    </location>
</feature>
<dbReference type="GO" id="GO:0030322">
    <property type="term" value="P:stabilization of membrane potential"/>
    <property type="evidence" value="ECO:0007669"/>
    <property type="project" value="TreeGrafter"/>
</dbReference>
<evidence type="ECO:0000256" key="1">
    <source>
        <dbReference type="ARBA" id="ARBA00004141"/>
    </source>
</evidence>
<feature type="transmembrane region" description="Helical" evidence="10">
    <location>
        <begin position="167"/>
        <end position="188"/>
    </location>
</feature>
<sequence>MPIDRISHLIAPVPAENQNQNQRPSFFHTFARFLCSNLGLVIVVIAYSIGGAFLFILLEQYIELQNCQQASLTENVSVSNISETMFSYVTITNDDTTIIYEQIVNYLDNFTNDVYDRKNNFRYSGQDCDTTSGWSFPSALLFTITIITSIGYGHITPVSWEGQITCICYALIGIPIFLLCLANISSILGDMFRFIYSTSLHFMCCCCRIYMRSRYRKRRLRGENSFNQQKIGYVGTGSVDPHWPEANRQYDGDKLSDDEYDIDDEIDQEMDDIWNRMESRVPILAVLIIIIGYIFFGAFIFNRFEGWTMVESVYFCYITLSTIGFGDYVPGITSSSTSGLRFVAACLYIIIGLAVLAMCIDLIKESIVEKLEWVAHKLGVIKEDENLIDDEYTRYANFQYARRHDKNGSYDKPPAYDDTSVGRPWSKDVKDRYDSPRNFQGKQDINTINNKH</sequence>
<dbReference type="Proteomes" id="UP000663832">
    <property type="component" value="Unassembled WGS sequence"/>
</dbReference>
<evidence type="ECO:0000256" key="8">
    <source>
        <dbReference type="RuleBase" id="RU003857"/>
    </source>
</evidence>
<dbReference type="OrthoDB" id="297496at2759"/>
<dbReference type="InterPro" id="IPR003280">
    <property type="entry name" value="2pore_dom_K_chnl"/>
</dbReference>
<evidence type="ECO:0000256" key="5">
    <source>
        <dbReference type="ARBA" id="ARBA00023065"/>
    </source>
</evidence>
<dbReference type="GO" id="GO:0015271">
    <property type="term" value="F:outward rectifier potassium channel activity"/>
    <property type="evidence" value="ECO:0007669"/>
    <property type="project" value="TreeGrafter"/>
</dbReference>
<dbReference type="PANTHER" id="PTHR11003:SF334">
    <property type="entry name" value="FI03418P"/>
    <property type="match status" value="1"/>
</dbReference>
<keyword evidence="4 10" id="KW-1133">Transmembrane helix</keyword>
<keyword evidence="2 8" id="KW-0813">Transport</keyword>
<feature type="compositionally biased region" description="Basic and acidic residues" evidence="9">
    <location>
        <begin position="425"/>
        <end position="435"/>
    </location>
</feature>
<feature type="transmembrane region" description="Helical" evidence="10">
    <location>
        <begin position="194"/>
        <end position="211"/>
    </location>
</feature>
<dbReference type="InterPro" id="IPR013099">
    <property type="entry name" value="K_chnl_dom"/>
</dbReference>
<name>A0A816C7F7_9BILA</name>
<feature type="transmembrane region" description="Helical" evidence="10">
    <location>
        <begin position="134"/>
        <end position="155"/>
    </location>
</feature>
<evidence type="ECO:0000256" key="7">
    <source>
        <dbReference type="ARBA" id="ARBA00023303"/>
    </source>
</evidence>
<feature type="transmembrane region" description="Helical" evidence="10">
    <location>
        <begin position="281"/>
        <end position="301"/>
    </location>
</feature>
<keyword evidence="6 10" id="KW-0472">Membrane</keyword>
<feature type="region of interest" description="Disordered" evidence="9">
    <location>
        <begin position="409"/>
        <end position="452"/>
    </location>
</feature>
<evidence type="ECO:0000256" key="10">
    <source>
        <dbReference type="SAM" id="Phobius"/>
    </source>
</evidence>
<dbReference type="Pfam" id="PF07885">
    <property type="entry name" value="Ion_trans_2"/>
    <property type="match status" value="2"/>
</dbReference>
<keyword evidence="7 8" id="KW-0407">Ion channel</keyword>
<keyword evidence="3 8" id="KW-0812">Transmembrane</keyword>
<protein>
    <recommendedName>
        <fullName evidence="11">Potassium channel domain-containing protein</fullName>
    </recommendedName>
</protein>
<comment type="caution">
    <text evidence="12">The sequence shown here is derived from an EMBL/GenBank/DDBJ whole genome shotgun (WGS) entry which is preliminary data.</text>
</comment>
<dbReference type="SUPFAM" id="SSF81324">
    <property type="entry name" value="Voltage-gated potassium channels"/>
    <property type="match status" value="2"/>
</dbReference>
<evidence type="ECO:0000256" key="4">
    <source>
        <dbReference type="ARBA" id="ARBA00022989"/>
    </source>
</evidence>
<keyword evidence="5 8" id="KW-0406">Ion transport</keyword>
<feature type="transmembrane region" description="Helical" evidence="10">
    <location>
        <begin position="33"/>
        <end position="58"/>
    </location>
</feature>
<evidence type="ECO:0000313" key="12">
    <source>
        <dbReference type="EMBL" id="CAF1619753.1"/>
    </source>
</evidence>
<evidence type="ECO:0000256" key="2">
    <source>
        <dbReference type="ARBA" id="ARBA00022448"/>
    </source>
</evidence>
<evidence type="ECO:0000313" key="13">
    <source>
        <dbReference type="Proteomes" id="UP000663832"/>
    </source>
</evidence>
<gene>
    <name evidence="12" type="ORF">QVE165_LOCUS55466</name>
</gene>
<dbReference type="EMBL" id="CAJNOM010001814">
    <property type="protein sequence ID" value="CAF1619753.1"/>
    <property type="molecule type" value="Genomic_DNA"/>
</dbReference>
<proteinExistence type="inferred from homology"/>